<dbReference type="GO" id="GO:0020037">
    <property type="term" value="F:heme binding"/>
    <property type="evidence" value="ECO:0007669"/>
    <property type="project" value="InterPro"/>
</dbReference>
<protein>
    <submittedName>
        <fullName evidence="9">Cytochrome P450</fullName>
    </submittedName>
</protein>
<dbReference type="Proteomes" id="UP001287356">
    <property type="component" value="Unassembled WGS sequence"/>
</dbReference>
<dbReference type="PANTHER" id="PTHR46300:SF7">
    <property type="entry name" value="P450, PUTATIVE (EUROFUNG)-RELATED"/>
    <property type="match status" value="1"/>
</dbReference>
<comment type="similarity">
    <text evidence="2">Belongs to the cytochrome P450 family.</text>
</comment>
<reference evidence="9" key="1">
    <citation type="journal article" date="2023" name="Mol. Phylogenet. Evol.">
        <title>Genome-scale phylogeny and comparative genomics of the fungal order Sordariales.</title>
        <authorList>
            <person name="Hensen N."/>
            <person name="Bonometti L."/>
            <person name="Westerberg I."/>
            <person name="Brannstrom I.O."/>
            <person name="Guillou S."/>
            <person name="Cros-Aarteil S."/>
            <person name="Calhoun S."/>
            <person name="Haridas S."/>
            <person name="Kuo A."/>
            <person name="Mondo S."/>
            <person name="Pangilinan J."/>
            <person name="Riley R."/>
            <person name="LaButti K."/>
            <person name="Andreopoulos B."/>
            <person name="Lipzen A."/>
            <person name="Chen C."/>
            <person name="Yan M."/>
            <person name="Daum C."/>
            <person name="Ng V."/>
            <person name="Clum A."/>
            <person name="Steindorff A."/>
            <person name="Ohm R.A."/>
            <person name="Martin F."/>
            <person name="Silar P."/>
            <person name="Natvig D.O."/>
            <person name="Lalanne C."/>
            <person name="Gautier V."/>
            <person name="Ament-Velasquez S.L."/>
            <person name="Kruys A."/>
            <person name="Hutchinson M.I."/>
            <person name="Powell A.J."/>
            <person name="Barry K."/>
            <person name="Miller A.N."/>
            <person name="Grigoriev I.V."/>
            <person name="Debuchy R."/>
            <person name="Gladieux P."/>
            <person name="Hiltunen Thoren M."/>
            <person name="Johannesson H."/>
        </authorList>
    </citation>
    <scope>NUCLEOTIDE SEQUENCE</scope>
    <source>
        <strain evidence="9">CBS 958.72</strain>
    </source>
</reference>
<dbReference type="GO" id="GO:0005506">
    <property type="term" value="F:iron ion binding"/>
    <property type="evidence" value="ECO:0007669"/>
    <property type="project" value="InterPro"/>
</dbReference>
<dbReference type="GO" id="GO:0016705">
    <property type="term" value="F:oxidoreductase activity, acting on paired donors, with incorporation or reduction of molecular oxygen"/>
    <property type="evidence" value="ECO:0007669"/>
    <property type="project" value="InterPro"/>
</dbReference>
<evidence type="ECO:0000256" key="2">
    <source>
        <dbReference type="ARBA" id="ARBA00010617"/>
    </source>
</evidence>
<proteinExistence type="inferred from homology"/>
<dbReference type="InterPro" id="IPR050364">
    <property type="entry name" value="Cytochrome_P450_fung"/>
</dbReference>
<dbReference type="InterPro" id="IPR002401">
    <property type="entry name" value="Cyt_P450_E_grp-I"/>
</dbReference>
<evidence type="ECO:0000256" key="4">
    <source>
        <dbReference type="ARBA" id="ARBA00022723"/>
    </source>
</evidence>
<dbReference type="SUPFAM" id="SSF48264">
    <property type="entry name" value="Cytochrome P450"/>
    <property type="match status" value="1"/>
</dbReference>
<evidence type="ECO:0000256" key="3">
    <source>
        <dbReference type="ARBA" id="ARBA00022617"/>
    </source>
</evidence>
<dbReference type="PANTHER" id="PTHR46300">
    <property type="entry name" value="P450, PUTATIVE (EUROFUNG)-RELATED-RELATED"/>
    <property type="match status" value="1"/>
</dbReference>
<accession>A0AAE0NAM9</accession>
<evidence type="ECO:0000256" key="1">
    <source>
        <dbReference type="ARBA" id="ARBA00001971"/>
    </source>
</evidence>
<dbReference type="Gene3D" id="1.10.630.10">
    <property type="entry name" value="Cytochrome P450"/>
    <property type="match status" value="2"/>
</dbReference>
<evidence type="ECO:0000256" key="8">
    <source>
        <dbReference type="PIRSR" id="PIRSR602401-1"/>
    </source>
</evidence>
<evidence type="ECO:0000256" key="6">
    <source>
        <dbReference type="ARBA" id="ARBA00023004"/>
    </source>
</evidence>
<gene>
    <name evidence="9" type="ORF">B0T24DRAFT_656727</name>
</gene>
<evidence type="ECO:0000256" key="5">
    <source>
        <dbReference type="ARBA" id="ARBA00023002"/>
    </source>
</evidence>
<feature type="binding site" description="axial binding residue" evidence="8">
    <location>
        <position position="365"/>
    </location>
    <ligand>
        <name>heme</name>
        <dbReference type="ChEBI" id="CHEBI:30413"/>
    </ligand>
    <ligandPart>
        <name>Fe</name>
        <dbReference type="ChEBI" id="CHEBI:18248"/>
    </ligandPart>
</feature>
<dbReference type="PRINTS" id="PR00463">
    <property type="entry name" value="EP450I"/>
</dbReference>
<evidence type="ECO:0000313" key="9">
    <source>
        <dbReference type="EMBL" id="KAK3376962.1"/>
    </source>
</evidence>
<keyword evidence="6 8" id="KW-0408">Iron</keyword>
<reference evidence="9" key="2">
    <citation type="submission" date="2023-06" db="EMBL/GenBank/DDBJ databases">
        <authorList>
            <consortium name="Lawrence Berkeley National Laboratory"/>
            <person name="Haridas S."/>
            <person name="Hensen N."/>
            <person name="Bonometti L."/>
            <person name="Westerberg I."/>
            <person name="Brannstrom I.O."/>
            <person name="Guillou S."/>
            <person name="Cros-Aarteil S."/>
            <person name="Calhoun S."/>
            <person name="Kuo A."/>
            <person name="Mondo S."/>
            <person name="Pangilinan J."/>
            <person name="Riley R."/>
            <person name="Labutti K."/>
            <person name="Andreopoulos B."/>
            <person name="Lipzen A."/>
            <person name="Chen C."/>
            <person name="Yanf M."/>
            <person name="Daum C."/>
            <person name="Ng V."/>
            <person name="Clum A."/>
            <person name="Steindorff A."/>
            <person name="Ohm R."/>
            <person name="Martin F."/>
            <person name="Silar P."/>
            <person name="Natvig D."/>
            <person name="Lalanne C."/>
            <person name="Gautier V."/>
            <person name="Ament-Velasquez S.L."/>
            <person name="Kruys A."/>
            <person name="Hutchinson M.I."/>
            <person name="Powell A.J."/>
            <person name="Barry K."/>
            <person name="Miller A.N."/>
            <person name="Grigoriev I.V."/>
            <person name="Debuchy R."/>
            <person name="Gladieux P."/>
            <person name="Thoren M.H."/>
            <person name="Johannesson H."/>
        </authorList>
    </citation>
    <scope>NUCLEOTIDE SEQUENCE</scope>
    <source>
        <strain evidence="9">CBS 958.72</strain>
    </source>
</reference>
<comment type="cofactor">
    <cofactor evidence="1 8">
        <name>heme</name>
        <dbReference type="ChEBI" id="CHEBI:30413"/>
    </cofactor>
</comment>
<dbReference type="InterPro" id="IPR036396">
    <property type="entry name" value="Cyt_P450_sf"/>
</dbReference>
<organism evidence="9 10">
    <name type="scientific">Lasiosphaeria ovina</name>
    <dbReference type="NCBI Taxonomy" id="92902"/>
    <lineage>
        <taxon>Eukaryota</taxon>
        <taxon>Fungi</taxon>
        <taxon>Dikarya</taxon>
        <taxon>Ascomycota</taxon>
        <taxon>Pezizomycotina</taxon>
        <taxon>Sordariomycetes</taxon>
        <taxon>Sordariomycetidae</taxon>
        <taxon>Sordariales</taxon>
        <taxon>Lasiosphaeriaceae</taxon>
        <taxon>Lasiosphaeria</taxon>
    </lineage>
</organism>
<dbReference type="InterPro" id="IPR001128">
    <property type="entry name" value="Cyt_P450"/>
</dbReference>
<name>A0AAE0NAM9_9PEZI</name>
<dbReference type="EMBL" id="JAULSN010000003">
    <property type="protein sequence ID" value="KAK3376962.1"/>
    <property type="molecule type" value="Genomic_DNA"/>
</dbReference>
<evidence type="ECO:0000256" key="7">
    <source>
        <dbReference type="ARBA" id="ARBA00023033"/>
    </source>
</evidence>
<dbReference type="Pfam" id="PF00067">
    <property type="entry name" value="p450"/>
    <property type="match status" value="2"/>
</dbReference>
<keyword evidence="10" id="KW-1185">Reference proteome</keyword>
<keyword evidence="7" id="KW-0503">Monooxygenase</keyword>
<comment type="caution">
    <text evidence="9">The sequence shown here is derived from an EMBL/GenBank/DDBJ whole genome shotgun (WGS) entry which is preliminary data.</text>
</comment>
<sequence>MGHHLQGIPRSPRVHPPYALQTGDEGVSLFGNLLKLKDARSDPDQKWLRGLVRYGEMATARVGSKTIVFLNSKRVVGVVSHGHSRSLLMTQEKWAEPRRIMHTLLSGTAVKQYGEWLETESAQMLAEYLLKPALWYRHHYRYANSVVHRIALGERLAKSTKDLEDLQSLVTVFVTTTGSSVVDWFPALARLPRWLQPWQAHWEKLDRWNYDVYRSWWALVLEQIRRGTAPPSFARDTLLHGDTKYTGSDDDAMYVAMQLIEAGSDTTREALHIMIMAALEHPAVFARELLRWRPIFVITPDHVASQDIEFEGYRFPEVTGFVINAVVVGDECDSPETFGPDRWMDGHETDIAHGLWQFRGGRRICVGYRLAQRSMFINIARLVQCFDFKPNGPYNSRILSLEATDEPFPVKVSVRSQAYAELICAEAERLGVLEDAKISRDEL</sequence>
<keyword evidence="5" id="KW-0560">Oxidoreductase</keyword>
<dbReference type="GO" id="GO:0004497">
    <property type="term" value="F:monooxygenase activity"/>
    <property type="evidence" value="ECO:0007669"/>
    <property type="project" value="InterPro"/>
</dbReference>
<keyword evidence="4 8" id="KW-0479">Metal-binding</keyword>
<dbReference type="AlphaFoldDB" id="A0AAE0NAM9"/>
<evidence type="ECO:0000313" key="10">
    <source>
        <dbReference type="Proteomes" id="UP001287356"/>
    </source>
</evidence>
<keyword evidence="3 8" id="KW-0349">Heme</keyword>